<dbReference type="InterPro" id="IPR029058">
    <property type="entry name" value="AB_hydrolase_fold"/>
</dbReference>
<dbReference type="RefSeq" id="WP_406854838.1">
    <property type="nucleotide sequence ID" value="NZ_CP157484.1"/>
</dbReference>
<keyword evidence="2" id="KW-0378">Hydrolase</keyword>
<evidence type="ECO:0000259" key="1">
    <source>
        <dbReference type="Pfam" id="PF12146"/>
    </source>
</evidence>
<dbReference type="Pfam" id="PF12146">
    <property type="entry name" value="Hydrolase_4"/>
    <property type="match status" value="1"/>
</dbReference>
<dbReference type="InterPro" id="IPR051044">
    <property type="entry name" value="MAG_DAG_Lipase"/>
</dbReference>
<dbReference type="SUPFAM" id="SSF53474">
    <property type="entry name" value="alpha/beta-Hydrolases"/>
    <property type="match status" value="1"/>
</dbReference>
<accession>A0AAU7JCG3</accession>
<evidence type="ECO:0000313" key="2">
    <source>
        <dbReference type="EMBL" id="XBO38010.1"/>
    </source>
</evidence>
<proteinExistence type="predicted"/>
<feature type="domain" description="Serine aminopeptidase S33" evidence="1">
    <location>
        <begin position="39"/>
        <end position="295"/>
    </location>
</feature>
<dbReference type="AlphaFoldDB" id="A0AAU7JCG3"/>
<dbReference type="EMBL" id="CP157484">
    <property type="protein sequence ID" value="XBO38010.1"/>
    <property type="molecule type" value="Genomic_DNA"/>
</dbReference>
<dbReference type="GO" id="GO:0016787">
    <property type="term" value="F:hydrolase activity"/>
    <property type="evidence" value="ECO:0007669"/>
    <property type="project" value="UniProtKB-KW"/>
</dbReference>
<protein>
    <submittedName>
        <fullName evidence="2">Alpha/beta hydrolase</fullName>
    </submittedName>
</protein>
<organism evidence="2">
    <name type="scientific">Alsobacter sp. KACC 23698</name>
    <dbReference type="NCBI Taxonomy" id="3149229"/>
    <lineage>
        <taxon>Bacteria</taxon>
        <taxon>Pseudomonadati</taxon>
        <taxon>Pseudomonadota</taxon>
        <taxon>Alphaproteobacteria</taxon>
        <taxon>Hyphomicrobiales</taxon>
        <taxon>Alsobacteraceae</taxon>
        <taxon>Alsobacter</taxon>
    </lineage>
</organism>
<sequence length="332" mass="35395">MDLVSIPANPTPSNAVVASVTSAGGVKLRVARWRPTAKKVRGTVYVLQGRAEFIEKYFEVIGELRRRGFHVVAFDWRGQGGSDRLLADPRKGHVDDFDDYVADLAAVMDATAERPCPAPFFALAHSMGGAILIRALQRKPDLVERAVLSAPMIEISGLRRPRRMHWLAAALDVLGLGGAYIPGGGQTAVATKPFATNPLTSDPARYGRTAAIIEEAPGLALGDPTIGWVHAAFRAMEPFKDPNFPLQLPTPLLIVAGSADAVTITAAAERFAARLKAGRAIVLPGAMHELLVERDPVRSQFWAAFDAFIPGAALTAAREAMARQGADAPAPA</sequence>
<dbReference type="Gene3D" id="3.40.50.1820">
    <property type="entry name" value="alpha/beta hydrolase"/>
    <property type="match status" value="1"/>
</dbReference>
<dbReference type="PANTHER" id="PTHR11614">
    <property type="entry name" value="PHOSPHOLIPASE-RELATED"/>
    <property type="match status" value="1"/>
</dbReference>
<reference evidence="2" key="1">
    <citation type="submission" date="2024-05" db="EMBL/GenBank/DDBJ databases">
        <authorList>
            <person name="Kim S."/>
            <person name="Heo J."/>
            <person name="Choi H."/>
            <person name="Choi Y."/>
            <person name="Kwon S.-W."/>
            <person name="Kim Y."/>
        </authorList>
    </citation>
    <scope>NUCLEOTIDE SEQUENCE</scope>
    <source>
        <strain evidence="2">KACC 23698</strain>
    </source>
</reference>
<name>A0AAU7JCG3_9HYPH</name>
<dbReference type="InterPro" id="IPR022742">
    <property type="entry name" value="Hydrolase_4"/>
</dbReference>
<gene>
    <name evidence="2" type="ORF">ABEG18_20160</name>
</gene>